<evidence type="ECO:0008006" key="3">
    <source>
        <dbReference type="Google" id="ProtNLM"/>
    </source>
</evidence>
<protein>
    <recommendedName>
        <fullName evidence="3">Aldose 1-epimerase</fullName>
    </recommendedName>
</protein>
<dbReference type="STRING" id="717606.PaecuDRAFT_1859"/>
<sequence length="298" mass="32787">MKPSIILASDQLQVEIEQCGQPGQYAGARFDWTGFVKQVKLTGSGHTFCTRVSLVPGEEADGGGLCNEFGIGGPNGYEEAAPGESFLKIGVGALTRLSEAEYDFAEAYPIALSPVETEQGGDYIRYRSVSPTVNGYAYTYEKTVTVTGREVAIAYRLTNNGVKPITTTEYVHNFIAINSKPIGPDYVLRLPLAFANRDGFEPIDELVKPLQMDGDSMRWEPVTDIFYAQYSPAAEQVPFYWELKDEQTGAGLRESGSDPVAYYALWGNSHVVSPEAFVQVDLAPGETKCWTRSYTFFD</sequence>
<proteinExistence type="predicted"/>
<dbReference type="EMBL" id="AEDD01000004">
    <property type="protein sequence ID" value="EFM11413.1"/>
    <property type="molecule type" value="Genomic_DNA"/>
</dbReference>
<evidence type="ECO:0000313" key="1">
    <source>
        <dbReference type="EMBL" id="EFM11413.1"/>
    </source>
</evidence>
<keyword evidence="2" id="KW-1185">Reference proteome</keyword>
<accession>E0I8A8</accession>
<evidence type="ECO:0000313" key="2">
    <source>
        <dbReference type="Proteomes" id="UP000005387"/>
    </source>
</evidence>
<dbReference type="OrthoDB" id="5621785at2"/>
<dbReference type="RefSeq" id="WP_006037869.1">
    <property type="nucleotide sequence ID" value="NZ_AEDD01000004.1"/>
</dbReference>
<reference evidence="1 2" key="1">
    <citation type="submission" date="2010-07" db="EMBL/GenBank/DDBJ databases">
        <title>The draft genome of Paenibacillus curdlanolyticus YK9.</title>
        <authorList>
            <consortium name="US DOE Joint Genome Institute (JGI-PGF)"/>
            <person name="Lucas S."/>
            <person name="Copeland A."/>
            <person name="Lapidus A."/>
            <person name="Cheng J.-F."/>
            <person name="Bruce D."/>
            <person name="Goodwin L."/>
            <person name="Pitluck S."/>
            <person name="Land M.L."/>
            <person name="Hauser L."/>
            <person name="Chang Y.-J."/>
            <person name="Jeffries C."/>
            <person name="Anderson I.J."/>
            <person name="Johnson E."/>
            <person name="Loganathan U."/>
            <person name="Mulhopadhyay B."/>
            <person name="Kyrpides N."/>
            <person name="Woyke T.J."/>
        </authorList>
    </citation>
    <scope>NUCLEOTIDE SEQUENCE [LARGE SCALE GENOMIC DNA]</scope>
    <source>
        <strain evidence="1 2">YK9</strain>
    </source>
</reference>
<dbReference type="AlphaFoldDB" id="E0I8A8"/>
<dbReference type="eggNOG" id="COG2017">
    <property type="taxonomic scope" value="Bacteria"/>
</dbReference>
<dbReference type="Proteomes" id="UP000005387">
    <property type="component" value="Unassembled WGS sequence"/>
</dbReference>
<gene>
    <name evidence="1" type="ORF">PaecuDRAFT_1859</name>
</gene>
<organism evidence="1 2">
    <name type="scientific">Paenibacillus curdlanolyticus YK9</name>
    <dbReference type="NCBI Taxonomy" id="717606"/>
    <lineage>
        <taxon>Bacteria</taxon>
        <taxon>Bacillati</taxon>
        <taxon>Bacillota</taxon>
        <taxon>Bacilli</taxon>
        <taxon>Bacillales</taxon>
        <taxon>Paenibacillaceae</taxon>
        <taxon>Paenibacillus</taxon>
    </lineage>
</organism>
<name>E0I8A8_9BACL</name>